<feature type="binding site" evidence="7">
    <location>
        <position position="254"/>
    </location>
    <ligand>
        <name>Mg(2+)</name>
        <dbReference type="ChEBI" id="CHEBI:18420"/>
        <label>1</label>
    </ligand>
</feature>
<dbReference type="Gene3D" id="3.60.10.10">
    <property type="entry name" value="Endonuclease/exonuclease/phosphatase"/>
    <property type="match status" value="1"/>
</dbReference>
<dbReference type="InterPro" id="IPR004808">
    <property type="entry name" value="AP_endonuc_1"/>
</dbReference>
<evidence type="ECO:0000256" key="4">
    <source>
        <dbReference type="ARBA" id="ARBA00022801"/>
    </source>
</evidence>
<protein>
    <submittedName>
        <fullName evidence="10">Exodeoxyribonuclease III</fullName>
    </submittedName>
</protein>
<dbReference type="PANTHER" id="PTHR43250:SF2">
    <property type="entry name" value="EXODEOXYRIBONUCLEASE III"/>
    <property type="match status" value="1"/>
</dbReference>
<dbReference type="PROSITE" id="PS51435">
    <property type="entry name" value="AP_NUCLEASE_F1_4"/>
    <property type="match status" value="1"/>
</dbReference>
<keyword evidence="11" id="KW-1185">Reference proteome</keyword>
<sequence>MNIKEIGVIKLASWNVNSLKVRLEQVVSWLDSSDMDILAIQETKLIDENFPRTVFVEKGYHVVFSGQKTYNGVAIISKYPFSDILTDIPDLDDPQRRILVVTVAGIRLINLYVPNGSELTSDKYQYKLNWLQKVTHFIQQQMSIYPKIAVVGDFNIAPEDRDVHDPVAWEGSVLVSPAERNAFTQLLQLGFHDSFRNFIQEEQSFSWWDYRAAAFRRNRGLRIDHILLSKELNQLCRQSVIDKEPRKVERPSDHAPVWVALELNEV</sequence>
<dbReference type="GO" id="GO:0008311">
    <property type="term" value="F:double-stranded DNA 3'-5' DNA exonuclease activity"/>
    <property type="evidence" value="ECO:0007669"/>
    <property type="project" value="InterPro"/>
</dbReference>
<gene>
    <name evidence="10" type="primary">xth</name>
    <name evidence="10" type="ORF">CAB17_18130</name>
</gene>
<dbReference type="Pfam" id="PF03372">
    <property type="entry name" value="Exo_endo_phos"/>
    <property type="match status" value="1"/>
</dbReference>
<dbReference type="NCBIfam" id="TIGR00633">
    <property type="entry name" value="xth"/>
    <property type="match status" value="1"/>
</dbReference>
<dbReference type="NCBIfam" id="TIGR00195">
    <property type="entry name" value="exoDNase_III"/>
    <property type="match status" value="1"/>
</dbReference>
<dbReference type="EMBL" id="CP025491">
    <property type="protein sequence ID" value="AUH73746.1"/>
    <property type="molecule type" value="Genomic_DNA"/>
</dbReference>
<dbReference type="CDD" id="cd09086">
    <property type="entry name" value="ExoIII-like_AP-endo"/>
    <property type="match status" value="1"/>
</dbReference>
<keyword evidence="5 7" id="KW-0460">Magnesium</keyword>
<proteinExistence type="inferred from homology"/>
<feature type="active site" description="Proton acceptor" evidence="6">
    <location>
        <position position="254"/>
    </location>
</feature>
<dbReference type="SUPFAM" id="SSF56219">
    <property type="entry name" value="DNase I-like"/>
    <property type="match status" value="1"/>
</dbReference>
<dbReference type="PANTHER" id="PTHR43250">
    <property type="entry name" value="EXODEOXYRIBONUCLEASE III"/>
    <property type="match status" value="1"/>
</dbReference>
<dbReference type="GO" id="GO:0046872">
    <property type="term" value="F:metal ion binding"/>
    <property type="evidence" value="ECO:0007669"/>
    <property type="project" value="UniProtKB-KW"/>
</dbReference>
<dbReference type="InterPro" id="IPR020848">
    <property type="entry name" value="AP_endonuclease_F1_CS"/>
</dbReference>
<dbReference type="InterPro" id="IPR005135">
    <property type="entry name" value="Endo/exonuclease/phosphatase"/>
</dbReference>
<feature type="active site" description="Proton donor/acceptor" evidence="6">
    <location>
        <position position="153"/>
    </location>
</feature>
<feature type="binding site" evidence="7">
    <location>
        <position position="153"/>
    </location>
    <ligand>
        <name>Mg(2+)</name>
        <dbReference type="ChEBI" id="CHEBI:18420"/>
        <label>1</label>
    </ligand>
</feature>
<dbReference type="GO" id="GO:0004519">
    <property type="term" value="F:endonuclease activity"/>
    <property type="evidence" value="ECO:0007669"/>
    <property type="project" value="InterPro"/>
</dbReference>
<dbReference type="PROSITE" id="PS00728">
    <property type="entry name" value="AP_NUCLEASE_F1_3"/>
    <property type="match status" value="1"/>
</dbReference>
<dbReference type="KEGG" id="lsh:CAB17_18130"/>
<feature type="binding site" evidence="7">
    <location>
        <position position="155"/>
    </location>
    <ligand>
        <name>Mg(2+)</name>
        <dbReference type="ChEBI" id="CHEBI:18420"/>
        <label>1</label>
    </ligand>
</feature>
<comment type="cofactor">
    <cofactor evidence="1">
        <name>Mn(2+)</name>
        <dbReference type="ChEBI" id="CHEBI:29035"/>
    </cofactor>
</comment>
<evidence type="ECO:0000256" key="1">
    <source>
        <dbReference type="ARBA" id="ARBA00001936"/>
    </source>
</evidence>
<dbReference type="Proteomes" id="UP000234343">
    <property type="component" value="Chromosome"/>
</dbReference>
<name>A0A2H5FQE8_9GAMM</name>
<feature type="binding site" evidence="7">
    <location>
        <position position="253"/>
    </location>
    <ligand>
        <name>Mg(2+)</name>
        <dbReference type="ChEBI" id="CHEBI:18420"/>
        <label>1</label>
    </ligand>
</feature>
<evidence type="ECO:0000259" key="9">
    <source>
        <dbReference type="Pfam" id="PF03372"/>
    </source>
</evidence>
<comment type="cofactor">
    <cofactor evidence="7">
        <name>Mg(2+)</name>
        <dbReference type="ChEBI" id="CHEBI:18420"/>
    </cofactor>
    <cofactor evidence="7">
        <name>Mn(2+)</name>
        <dbReference type="ChEBI" id="CHEBI:29035"/>
    </cofactor>
    <text evidence="7">Probably binds two magnesium or manganese ions per subunit.</text>
</comment>
<organism evidence="10 11">
    <name type="scientific">Legionella sainthelensi</name>
    <dbReference type="NCBI Taxonomy" id="28087"/>
    <lineage>
        <taxon>Bacteria</taxon>
        <taxon>Pseudomonadati</taxon>
        <taxon>Pseudomonadota</taxon>
        <taxon>Gammaproteobacteria</taxon>
        <taxon>Legionellales</taxon>
        <taxon>Legionellaceae</taxon>
        <taxon>Legionella</taxon>
    </lineage>
</organism>
<evidence type="ECO:0000256" key="3">
    <source>
        <dbReference type="ARBA" id="ARBA00022723"/>
    </source>
</evidence>
<comment type="similarity">
    <text evidence="2">Belongs to the DNA repair enzymes AP/ExoA family.</text>
</comment>
<dbReference type="GO" id="GO:0003677">
    <property type="term" value="F:DNA binding"/>
    <property type="evidence" value="ECO:0007669"/>
    <property type="project" value="InterPro"/>
</dbReference>
<keyword evidence="4" id="KW-0378">Hydrolase</keyword>
<accession>A0A2H5FQE8</accession>
<evidence type="ECO:0000256" key="7">
    <source>
        <dbReference type="PIRSR" id="PIRSR604808-2"/>
    </source>
</evidence>
<feature type="site" description="Transition state stabilizer" evidence="8">
    <location>
        <position position="155"/>
    </location>
</feature>
<evidence type="ECO:0000313" key="10">
    <source>
        <dbReference type="EMBL" id="AUH73746.1"/>
    </source>
</evidence>
<evidence type="ECO:0000256" key="5">
    <source>
        <dbReference type="ARBA" id="ARBA00022842"/>
    </source>
</evidence>
<feature type="site" description="Important for catalytic activity" evidence="8">
    <location>
        <position position="224"/>
    </location>
</feature>
<reference evidence="10 11" key="1">
    <citation type="submission" date="2017-12" db="EMBL/GenBank/DDBJ databases">
        <title>Legionella sainthelensi LA01-117, whole genome sequence of a clinical isolate from New Zealand.</title>
        <authorList>
            <person name="Cree S.L."/>
            <person name="Slow S."/>
            <person name="Kennedy M.A."/>
            <person name="Murdoch D.R."/>
            <person name="Biggs P.J."/>
            <person name="Anderson T."/>
        </authorList>
    </citation>
    <scope>NUCLEOTIDE SEQUENCE [LARGE SCALE GENOMIC DNA]</scope>
    <source>
        <strain evidence="10 11">LA01-117</strain>
    </source>
</reference>
<feature type="binding site" evidence="7">
    <location>
        <position position="42"/>
    </location>
    <ligand>
        <name>Mg(2+)</name>
        <dbReference type="ChEBI" id="CHEBI:18420"/>
        <label>1</label>
    </ligand>
</feature>
<dbReference type="AlphaFoldDB" id="A0A2H5FQE8"/>
<evidence type="ECO:0000256" key="8">
    <source>
        <dbReference type="PIRSR" id="PIRSR604808-3"/>
    </source>
</evidence>
<feature type="site" description="Interaction with DNA substrate" evidence="8">
    <location>
        <position position="254"/>
    </location>
</feature>
<feature type="active site" evidence="6">
    <location>
        <position position="112"/>
    </location>
</feature>
<dbReference type="GO" id="GO:0006281">
    <property type="term" value="P:DNA repair"/>
    <property type="evidence" value="ECO:0007669"/>
    <property type="project" value="InterPro"/>
</dbReference>
<dbReference type="InterPro" id="IPR037493">
    <property type="entry name" value="ExoIII-like"/>
</dbReference>
<evidence type="ECO:0000313" key="11">
    <source>
        <dbReference type="Proteomes" id="UP000234343"/>
    </source>
</evidence>
<keyword evidence="3 7" id="KW-0479">Metal-binding</keyword>
<dbReference type="InterPro" id="IPR036691">
    <property type="entry name" value="Endo/exonu/phosph_ase_sf"/>
</dbReference>
<feature type="binding site" evidence="7">
    <location>
        <position position="15"/>
    </location>
    <ligand>
        <name>Mg(2+)</name>
        <dbReference type="ChEBI" id="CHEBI:18420"/>
        <label>1</label>
    </ligand>
</feature>
<evidence type="ECO:0000256" key="6">
    <source>
        <dbReference type="PIRSR" id="PIRSR604808-1"/>
    </source>
</evidence>
<feature type="domain" description="Endonuclease/exonuclease/phosphatase" evidence="9">
    <location>
        <begin position="12"/>
        <end position="254"/>
    </location>
</feature>
<keyword evidence="7" id="KW-0464">Manganese</keyword>
<evidence type="ECO:0000256" key="2">
    <source>
        <dbReference type="ARBA" id="ARBA00007092"/>
    </source>
</evidence>